<protein>
    <submittedName>
        <fullName evidence="1">Uncharacterized protein</fullName>
    </submittedName>
</protein>
<organism evidence="1 2">
    <name type="scientific">Pluteus cervinus</name>
    <dbReference type="NCBI Taxonomy" id="181527"/>
    <lineage>
        <taxon>Eukaryota</taxon>
        <taxon>Fungi</taxon>
        <taxon>Dikarya</taxon>
        <taxon>Basidiomycota</taxon>
        <taxon>Agaricomycotina</taxon>
        <taxon>Agaricomycetes</taxon>
        <taxon>Agaricomycetidae</taxon>
        <taxon>Agaricales</taxon>
        <taxon>Pluteineae</taxon>
        <taxon>Pluteaceae</taxon>
        <taxon>Pluteus</taxon>
    </lineage>
</organism>
<accession>A0ACD3AA54</accession>
<gene>
    <name evidence="1" type="ORF">BDN72DRAFT_848481</name>
</gene>
<keyword evidence="2" id="KW-1185">Reference proteome</keyword>
<sequence>MIRADVEFPLKDEEDFKLLRPIQELILPEPRWYCDQDIRLFEMGCIDQNQLHRLVIRGIESIDVLKTLANVLPMIEDLRFTRFSNECDMEELISTLQLFKGLRALRCRPIWSGLPDASRDEGKLRERVEILANALPKLCQLGHPWVSDQLIMITRGEPTIYRLEQRSSLA</sequence>
<evidence type="ECO:0000313" key="2">
    <source>
        <dbReference type="Proteomes" id="UP000308600"/>
    </source>
</evidence>
<proteinExistence type="predicted"/>
<dbReference type="EMBL" id="ML208571">
    <property type="protein sequence ID" value="TFK62597.1"/>
    <property type="molecule type" value="Genomic_DNA"/>
</dbReference>
<name>A0ACD3AA54_9AGAR</name>
<evidence type="ECO:0000313" key="1">
    <source>
        <dbReference type="EMBL" id="TFK62597.1"/>
    </source>
</evidence>
<dbReference type="Proteomes" id="UP000308600">
    <property type="component" value="Unassembled WGS sequence"/>
</dbReference>
<reference evidence="1 2" key="1">
    <citation type="journal article" date="2019" name="Nat. Ecol. Evol.">
        <title>Megaphylogeny resolves global patterns of mushroom evolution.</title>
        <authorList>
            <person name="Varga T."/>
            <person name="Krizsan K."/>
            <person name="Foldi C."/>
            <person name="Dima B."/>
            <person name="Sanchez-Garcia M."/>
            <person name="Sanchez-Ramirez S."/>
            <person name="Szollosi G.J."/>
            <person name="Szarkandi J.G."/>
            <person name="Papp V."/>
            <person name="Albert L."/>
            <person name="Andreopoulos W."/>
            <person name="Angelini C."/>
            <person name="Antonin V."/>
            <person name="Barry K.W."/>
            <person name="Bougher N.L."/>
            <person name="Buchanan P."/>
            <person name="Buyck B."/>
            <person name="Bense V."/>
            <person name="Catcheside P."/>
            <person name="Chovatia M."/>
            <person name="Cooper J."/>
            <person name="Damon W."/>
            <person name="Desjardin D."/>
            <person name="Finy P."/>
            <person name="Geml J."/>
            <person name="Haridas S."/>
            <person name="Hughes K."/>
            <person name="Justo A."/>
            <person name="Karasinski D."/>
            <person name="Kautmanova I."/>
            <person name="Kiss B."/>
            <person name="Kocsube S."/>
            <person name="Kotiranta H."/>
            <person name="LaButti K.M."/>
            <person name="Lechner B.E."/>
            <person name="Liimatainen K."/>
            <person name="Lipzen A."/>
            <person name="Lukacs Z."/>
            <person name="Mihaltcheva S."/>
            <person name="Morgado L.N."/>
            <person name="Niskanen T."/>
            <person name="Noordeloos M.E."/>
            <person name="Ohm R.A."/>
            <person name="Ortiz-Santana B."/>
            <person name="Ovrebo C."/>
            <person name="Racz N."/>
            <person name="Riley R."/>
            <person name="Savchenko A."/>
            <person name="Shiryaev A."/>
            <person name="Soop K."/>
            <person name="Spirin V."/>
            <person name="Szebenyi C."/>
            <person name="Tomsovsky M."/>
            <person name="Tulloss R.E."/>
            <person name="Uehling J."/>
            <person name="Grigoriev I.V."/>
            <person name="Vagvolgyi C."/>
            <person name="Papp T."/>
            <person name="Martin F.M."/>
            <person name="Miettinen O."/>
            <person name="Hibbett D.S."/>
            <person name="Nagy L.G."/>
        </authorList>
    </citation>
    <scope>NUCLEOTIDE SEQUENCE [LARGE SCALE GENOMIC DNA]</scope>
    <source>
        <strain evidence="1 2">NL-1719</strain>
    </source>
</reference>